<dbReference type="SUPFAM" id="SSF53822">
    <property type="entry name" value="Periplasmic binding protein-like I"/>
    <property type="match status" value="1"/>
</dbReference>
<accession>A0A840MF34</accession>
<dbReference type="AlphaFoldDB" id="A0A840MF34"/>
<dbReference type="InterPro" id="IPR028082">
    <property type="entry name" value="Peripla_BP_I"/>
</dbReference>
<dbReference type="RefSeq" id="WP_184036303.1">
    <property type="nucleotide sequence ID" value="NZ_JACHHY010000005.1"/>
</dbReference>
<proteinExistence type="predicted"/>
<protein>
    <submittedName>
        <fullName evidence="1">ABC-type sugar transport system substrate-binding protein</fullName>
    </submittedName>
</protein>
<gene>
    <name evidence="1" type="ORF">HNQ59_001144</name>
</gene>
<evidence type="ECO:0000313" key="2">
    <source>
        <dbReference type="Proteomes" id="UP000575898"/>
    </source>
</evidence>
<name>A0A840MF34_9PROT</name>
<reference evidence="1 2" key="1">
    <citation type="submission" date="2020-08" db="EMBL/GenBank/DDBJ databases">
        <title>Genomic Encyclopedia of Type Strains, Phase IV (KMG-IV): sequencing the most valuable type-strain genomes for metagenomic binning, comparative biology and taxonomic classification.</title>
        <authorList>
            <person name="Goeker M."/>
        </authorList>
    </citation>
    <scope>NUCLEOTIDE SEQUENCE [LARGE SCALE GENOMIC DNA]</scope>
    <source>
        <strain evidence="1 2">DSM 27165</strain>
    </source>
</reference>
<keyword evidence="2" id="KW-1185">Reference proteome</keyword>
<organism evidence="1 2">
    <name type="scientific">Chitinivorax tropicus</name>
    <dbReference type="NCBI Taxonomy" id="714531"/>
    <lineage>
        <taxon>Bacteria</taxon>
        <taxon>Pseudomonadati</taxon>
        <taxon>Pseudomonadota</taxon>
        <taxon>Betaproteobacteria</taxon>
        <taxon>Chitinivorax</taxon>
    </lineage>
</organism>
<dbReference type="Gene3D" id="3.40.50.2300">
    <property type="match status" value="1"/>
</dbReference>
<sequence>MQLRLASGLLFGMVWMIAVTIAAQATILQPWDGPTSGPPAQLGKQQIVFIAQDYRNGGITSRYRAFSAAAALLDWQVQAMDGRGDLQMTRVAFAKTIEQKPHAIVLGGISPTYMTDLVSYAQRQQIKLIG</sequence>
<keyword evidence="1" id="KW-0813">Transport</keyword>
<comment type="caution">
    <text evidence="1">The sequence shown here is derived from an EMBL/GenBank/DDBJ whole genome shotgun (WGS) entry which is preliminary data.</text>
</comment>
<keyword evidence="1" id="KW-0762">Sugar transport</keyword>
<evidence type="ECO:0000313" key="1">
    <source>
        <dbReference type="EMBL" id="MBB5017874.1"/>
    </source>
</evidence>
<dbReference type="Proteomes" id="UP000575898">
    <property type="component" value="Unassembled WGS sequence"/>
</dbReference>
<dbReference type="EMBL" id="JACHHY010000005">
    <property type="protein sequence ID" value="MBB5017874.1"/>
    <property type="molecule type" value="Genomic_DNA"/>
</dbReference>